<evidence type="ECO:0000256" key="1">
    <source>
        <dbReference type="SAM" id="SignalP"/>
    </source>
</evidence>
<dbReference type="AlphaFoldDB" id="A0A0J8VD25"/>
<dbReference type="Proteomes" id="UP000240481">
    <property type="component" value="Unassembled WGS sequence"/>
</dbReference>
<protein>
    <submittedName>
        <fullName evidence="2">Copper chaperone PCu(A)C</fullName>
    </submittedName>
</protein>
<gene>
    <name evidence="2" type="ORF">C9I94_10065</name>
</gene>
<name>A0A0J8VD25_9GAMM</name>
<dbReference type="PANTHER" id="PTHR36302:SF1">
    <property type="entry name" value="COPPER CHAPERONE PCU(A)C"/>
    <property type="match status" value="1"/>
</dbReference>
<comment type="caution">
    <text evidence="2">The sequence shown here is derived from an EMBL/GenBank/DDBJ whole genome shotgun (WGS) entry which is preliminary data.</text>
</comment>
<dbReference type="PANTHER" id="PTHR36302">
    <property type="entry name" value="BLR7088 PROTEIN"/>
    <property type="match status" value="1"/>
</dbReference>
<dbReference type="SUPFAM" id="SSF110087">
    <property type="entry name" value="DR1885-like metal-binding protein"/>
    <property type="match status" value="1"/>
</dbReference>
<proteinExistence type="predicted"/>
<feature type="chain" id="PRO_5030009122" evidence="1">
    <location>
        <begin position="21"/>
        <end position="156"/>
    </location>
</feature>
<accession>A0A0J8VD25</accession>
<feature type="signal peptide" evidence="1">
    <location>
        <begin position="1"/>
        <end position="20"/>
    </location>
</feature>
<dbReference type="Pfam" id="PF04314">
    <property type="entry name" value="PCuAC"/>
    <property type="match status" value="1"/>
</dbReference>
<dbReference type="EMBL" id="PYLZ01000005">
    <property type="protein sequence ID" value="PSW24382.1"/>
    <property type="molecule type" value="Genomic_DNA"/>
</dbReference>
<dbReference type="InterPro" id="IPR058248">
    <property type="entry name" value="Lxx211020-like"/>
</dbReference>
<dbReference type="InterPro" id="IPR036182">
    <property type="entry name" value="PCuAC_sf"/>
</dbReference>
<evidence type="ECO:0000313" key="2">
    <source>
        <dbReference type="EMBL" id="PSW24382.1"/>
    </source>
</evidence>
<keyword evidence="3" id="KW-1185">Reference proteome</keyword>
<dbReference type="STRING" id="680026.AB733_12320"/>
<dbReference type="Gene3D" id="2.60.40.1890">
    <property type="entry name" value="PCu(A)C copper chaperone"/>
    <property type="match status" value="1"/>
</dbReference>
<dbReference type="RefSeq" id="WP_048899035.1">
    <property type="nucleotide sequence ID" value="NZ_AP024853.1"/>
</dbReference>
<evidence type="ECO:0000313" key="3">
    <source>
        <dbReference type="Proteomes" id="UP000240481"/>
    </source>
</evidence>
<keyword evidence="1" id="KW-0732">Signal</keyword>
<reference evidence="2 3" key="1">
    <citation type="submission" date="2018-01" db="EMBL/GenBank/DDBJ databases">
        <title>Whole genome sequencing of Histamine producing bacteria.</title>
        <authorList>
            <person name="Butler K."/>
        </authorList>
    </citation>
    <scope>NUCLEOTIDE SEQUENCE [LARGE SCALE GENOMIC DNA]</scope>
    <source>
        <strain evidence="2 3">DSM 24669</strain>
    </source>
</reference>
<dbReference type="InterPro" id="IPR007410">
    <property type="entry name" value="LpqE-like"/>
</dbReference>
<dbReference type="OrthoDB" id="9796962at2"/>
<organism evidence="2 3">
    <name type="scientific">Photobacterium swingsii</name>
    <dbReference type="NCBI Taxonomy" id="680026"/>
    <lineage>
        <taxon>Bacteria</taxon>
        <taxon>Pseudomonadati</taxon>
        <taxon>Pseudomonadota</taxon>
        <taxon>Gammaproteobacteria</taxon>
        <taxon>Vibrionales</taxon>
        <taxon>Vibrionaceae</taxon>
        <taxon>Photobacterium</taxon>
    </lineage>
</organism>
<sequence>MKLKTLAFSSLLLASATASADVMIHDAYARATPPNAVNSAIFMHLMNKDDASRQIIDAQSNAANVVELHNHIMADGMMQMRKVDSIAIPANGMAELKPGGMHIMLLGLKDSLQEGESVKLTLKFANGETKELSIPVKKVMAGMKKAHDHTAKTKTQ</sequence>